<keyword evidence="1" id="KW-0677">Repeat</keyword>
<evidence type="ECO:0000256" key="1">
    <source>
        <dbReference type="ARBA" id="ARBA00022737"/>
    </source>
</evidence>
<accession>A0AAD7FFX8</accession>
<dbReference type="PANTHER" id="PTHR10039">
    <property type="entry name" value="AMELOGENIN"/>
    <property type="match status" value="1"/>
</dbReference>
<dbReference type="AlphaFoldDB" id="A0AAD7FFX8"/>
<dbReference type="Proteomes" id="UP001221142">
    <property type="component" value="Unassembled WGS sequence"/>
</dbReference>
<reference evidence="3" key="1">
    <citation type="submission" date="2023-03" db="EMBL/GenBank/DDBJ databases">
        <title>Massive genome expansion in bonnet fungi (Mycena s.s.) driven by repeated elements and novel gene families across ecological guilds.</title>
        <authorList>
            <consortium name="Lawrence Berkeley National Laboratory"/>
            <person name="Harder C.B."/>
            <person name="Miyauchi S."/>
            <person name="Viragh M."/>
            <person name="Kuo A."/>
            <person name="Thoen E."/>
            <person name="Andreopoulos B."/>
            <person name="Lu D."/>
            <person name="Skrede I."/>
            <person name="Drula E."/>
            <person name="Henrissat B."/>
            <person name="Morin E."/>
            <person name="Kohler A."/>
            <person name="Barry K."/>
            <person name="LaButti K."/>
            <person name="Morin E."/>
            <person name="Salamov A."/>
            <person name="Lipzen A."/>
            <person name="Mereny Z."/>
            <person name="Hegedus B."/>
            <person name="Baldrian P."/>
            <person name="Stursova M."/>
            <person name="Weitz H."/>
            <person name="Taylor A."/>
            <person name="Grigoriev I.V."/>
            <person name="Nagy L.G."/>
            <person name="Martin F."/>
            <person name="Kauserud H."/>
        </authorList>
    </citation>
    <scope>NUCLEOTIDE SEQUENCE</scope>
    <source>
        <strain evidence="3">9284</strain>
    </source>
</reference>
<protein>
    <recommendedName>
        <fullName evidence="2">Nephrocystin 3-like N-terminal domain-containing protein</fullName>
    </recommendedName>
</protein>
<name>A0AAD7FFX8_9AGAR</name>
<dbReference type="PANTHER" id="PTHR10039:SF17">
    <property type="entry name" value="FUNGAL STAND N-TERMINAL GOODBYE DOMAIN-CONTAINING PROTEIN-RELATED"/>
    <property type="match status" value="1"/>
</dbReference>
<dbReference type="EMBL" id="JARKIF010000022">
    <property type="protein sequence ID" value="KAJ7616422.1"/>
    <property type="molecule type" value="Genomic_DNA"/>
</dbReference>
<evidence type="ECO:0000259" key="2">
    <source>
        <dbReference type="Pfam" id="PF24883"/>
    </source>
</evidence>
<proteinExistence type="predicted"/>
<evidence type="ECO:0000313" key="4">
    <source>
        <dbReference type="Proteomes" id="UP001221142"/>
    </source>
</evidence>
<dbReference type="InterPro" id="IPR056884">
    <property type="entry name" value="NPHP3-like_N"/>
</dbReference>
<comment type="caution">
    <text evidence="3">The sequence shown here is derived from an EMBL/GenBank/DDBJ whole genome shotgun (WGS) entry which is preliminary data.</text>
</comment>
<dbReference type="Pfam" id="PF24883">
    <property type="entry name" value="NPHP3_N"/>
    <property type="match status" value="1"/>
</dbReference>
<gene>
    <name evidence="3" type="ORF">FB45DRAFT_934217</name>
</gene>
<sequence>MQTLCQRLRDVGQLGGSYFFKRDHMIRGNARGLFATLAYQLAIFDPTWKAAISNAVEQNPSLVSTSIPSQLEKLIVDPCWMVPDCPGRILLIDGLDECDGITVQQEILRAIHDIFCKHTLQLKILIASRPEPDIREMFETWSFPGLDTTNVEQSFTDVEIYLRRELTRIHWEHRAMSNVPAPWPSEDILWALVEKSSGYFVYAAIVIKFVDDKQFRPTEQLDIVLDSRSDSGDSPYNCLDALYIHILRQVPTRLGSRLLDILSVVMDGWQFSPRHMDQFLGLQDGDVELTLRKLHSLLAIDDAQLAPLTLRHASFGDFLLSASRSSEFHITEQRQLDLARSALKILSSPQLPEETHYAWRVAQFWVEYLTSKMRPSTELLTLIRKLSVFPQRYSQRHLPRPLPCAAKNSHWPIVPSSLDKVGLFDGRERRSVG</sequence>
<evidence type="ECO:0000313" key="3">
    <source>
        <dbReference type="EMBL" id="KAJ7616422.1"/>
    </source>
</evidence>
<keyword evidence="4" id="KW-1185">Reference proteome</keyword>
<feature type="domain" description="Nephrocystin 3-like N-terminal" evidence="2">
    <location>
        <begin position="2"/>
        <end position="129"/>
    </location>
</feature>
<organism evidence="3 4">
    <name type="scientific">Roridomyces roridus</name>
    <dbReference type="NCBI Taxonomy" id="1738132"/>
    <lineage>
        <taxon>Eukaryota</taxon>
        <taxon>Fungi</taxon>
        <taxon>Dikarya</taxon>
        <taxon>Basidiomycota</taxon>
        <taxon>Agaricomycotina</taxon>
        <taxon>Agaricomycetes</taxon>
        <taxon>Agaricomycetidae</taxon>
        <taxon>Agaricales</taxon>
        <taxon>Marasmiineae</taxon>
        <taxon>Mycenaceae</taxon>
        <taxon>Roridomyces</taxon>
    </lineage>
</organism>